<sequence length="95" mass="10921">YGSILKQYLWFHEIDEEELDFYSGVADFPLILGNSATTPKDLAILDKCYLLNEHAQQMCRVGPTNEKPMDDNIATPEPMLHEEGKMMMKIKEKLS</sequence>
<dbReference type="Proteomes" id="UP000823775">
    <property type="component" value="Unassembled WGS sequence"/>
</dbReference>
<name>A0ABS8UTZ9_DATST</name>
<evidence type="ECO:0000313" key="2">
    <source>
        <dbReference type="Proteomes" id="UP000823775"/>
    </source>
</evidence>
<protein>
    <submittedName>
        <fullName evidence="1">Uncharacterized protein</fullName>
    </submittedName>
</protein>
<evidence type="ECO:0000313" key="1">
    <source>
        <dbReference type="EMBL" id="MCD9638276.1"/>
    </source>
</evidence>
<comment type="caution">
    <text evidence="1">The sequence shown here is derived from an EMBL/GenBank/DDBJ whole genome shotgun (WGS) entry which is preliminary data.</text>
</comment>
<gene>
    <name evidence="1" type="ORF">HAX54_022147</name>
</gene>
<organism evidence="1 2">
    <name type="scientific">Datura stramonium</name>
    <name type="common">Jimsonweed</name>
    <name type="synonym">Common thornapple</name>
    <dbReference type="NCBI Taxonomy" id="4076"/>
    <lineage>
        <taxon>Eukaryota</taxon>
        <taxon>Viridiplantae</taxon>
        <taxon>Streptophyta</taxon>
        <taxon>Embryophyta</taxon>
        <taxon>Tracheophyta</taxon>
        <taxon>Spermatophyta</taxon>
        <taxon>Magnoliopsida</taxon>
        <taxon>eudicotyledons</taxon>
        <taxon>Gunneridae</taxon>
        <taxon>Pentapetalae</taxon>
        <taxon>asterids</taxon>
        <taxon>lamiids</taxon>
        <taxon>Solanales</taxon>
        <taxon>Solanaceae</taxon>
        <taxon>Solanoideae</taxon>
        <taxon>Datureae</taxon>
        <taxon>Datura</taxon>
    </lineage>
</organism>
<proteinExistence type="predicted"/>
<dbReference type="EMBL" id="JACEIK010002661">
    <property type="protein sequence ID" value="MCD9638276.1"/>
    <property type="molecule type" value="Genomic_DNA"/>
</dbReference>
<accession>A0ABS8UTZ9</accession>
<keyword evidence="2" id="KW-1185">Reference proteome</keyword>
<reference evidence="1 2" key="1">
    <citation type="journal article" date="2021" name="BMC Genomics">
        <title>Datura genome reveals duplications of psychoactive alkaloid biosynthetic genes and high mutation rate following tissue culture.</title>
        <authorList>
            <person name="Rajewski A."/>
            <person name="Carter-House D."/>
            <person name="Stajich J."/>
            <person name="Litt A."/>
        </authorList>
    </citation>
    <scope>NUCLEOTIDE SEQUENCE [LARGE SCALE GENOMIC DNA]</scope>
    <source>
        <strain evidence="1">AR-01</strain>
    </source>
</reference>
<feature type="non-terminal residue" evidence="1">
    <location>
        <position position="1"/>
    </location>
</feature>